<proteinExistence type="inferred from homology"/>
<dbReference type="CDD" id="cd00876">
    <property type="entry name" value="Ras"/>
    <property type="match status" value="1"/>
</dbReference>
<name>A0A1C7NRW5_9FUNG</name>
<reference evidence="10 11" key="1">
    <citation type="submission" date="2016-03" db="EMBL/GenBank/DDBJ databases">
        <title>Choanephora cucurbitarum.</title>
        <authorList>
            <person name="Min B."/>
            <person name="Park H."/>
            <person name="Park J.-H."/>
            <person name="Shin H.-D."/>
            <person name="Choi I.-G."/>
        </authorList>
    </citation>
    <scope>NUCLEOTIDE SEQUENCE [LARGE SCALE GENOMIC DNA]</scope>
    <source>
        <strain evidence="10 11">KUS-F28377</strain>
    </source>
</reference>
<comment type="caution">
    <text evidence="10">The sequence shown here is derived from an EMBL/GenBank/DDBJ whole genome shotgun (WGS) entry which is preliminary data.</text>
</comment>
<evidence type="ECO:0000256" key="4">
    <source>
        <dbReference type="ARBA" id="ARBA00022481"/>
    </source>
</evidence>
<dbReference type="EMBL" id="LUGH01000068">
    <property type="protein sequence ID" value="OBZ89994.1"/>
    <property type="molecule type" value="Genomic_DNA"/>
</dbReference>
<dbReference type="GO" id="GO:0007165">
    <property type="term" value="P:signal transduction"/>
    <property type="evidence" value="ECO:0007669"/>
    <property type="project" value="InterPro"/>
</dbReference>
<evidence type="ECO:0000256" key="9">
    <source>
        <dbReference type="ARBA" id="ARBA00023289"/>
    </source>
</evidence>
<keyword evidence="9" id="KW-0636">Prenylation</keyword>
<dbReference type="PRINTS" id="PR00449">
    <property type="entry name" value="RASTRNSFRMNG"/>
</dbReference>
<dbReference type="FunFam" id="3.40.50.300:FF:000080">
    <property type="entry name" value="Ras-like GTPase Ras1"/>
    <property type="match status" value="1"/>
</dbReference>
<accession>A0A1C7NRW5</accession>
<dbReference type="STRING" id="101091.A0A1C7NRW5"/>
<comment type="subcellular location">
    <subcellularLocation>
        <location evidence="1">Cell membrane</location>
        <topology evidence="1">Lipid-anchor</topology>
    </subcellularLocation>
</comment>
<dbReference type="InterPro" id="IPR020849">
    <property type="entry name" value="Small_GTPase_Ras-type"/>
</dbReference>
<gene>
    <name evidence="10" type="primary">RAS2</name>
    <name evidence="10" type="ORF">A0J61_01944</name>
</gene>
<evidence type="ECO:0000256" key="7">
    <source>
        <dbReference type="ARBA" id="ARBA00023136"/>
    </source>
</evidence>
<dbReference type="NCBIfam" id="TIGR00231">
    <property type="entry name" value="small_GTP"/>
    <property type="match status" value="1"/>
</dbReference>
<keyword evidence="5" id="KW-0547">Nucleotide-binding</keyword>
<evidence type="ECO:0000256" key="2">
    <source>
        <dbReference type="ARBA" id="ARBA00008344"/>
    </source>
</evidence>
<dbReference type="SMART" id="SM00175">
    <property type="entry name" value="RAB"/>
    <property type="match status" value="1"/>
</dbReference>
<dbReference type="PROSITE" id="PS51419">
    <property type="entry name" value="RAB"/>
    <property type="match status" value="1"/>
</dbReference>
<dbReference type="InterPro" id="IPR001806">
    <property type="entry name" value="Small_GTPase"/>
</dbReference>
<dbReference type="PANTHER" id="PTHR24070">
    <property type="entry name" value="RAS, DI-RAS, AND RHEB FAMILY MEMBERS OF SMALL GTPASE SUPERFAMILY"/>
    <property type="match status" value="1"/>
</dbReference>
<evidence type="ECO:0000256" key="3">
    <source>
        <dbReference type="ARBA" id="ARBA00022475"/>
    </source>
</evidence>
<dbReference type="PROSITE" id="PS51421">
    <property type="entry name" value="RAS"/>
    <property type="match status" value="1"/>
</dbReference>
<dbReference type="InterPro" id="IPR005225">
    <property type="entry name" value="Small_GTP-bd"/>
</dbReference>
<dbReference type="OrthoDB" id="5976022at2759"/>
<dbReference type="GO" id="GO:0005525">
    <property type="term" value="F:GTP binding"/>
    <property type="evidence" value="ECO:0007669"/>
    <property type="project" value="UniProtKB-KW"/>
</dbReference>
<dbReference type="Gene3D" id="3.40.50.300">
    <property type="entry name" value="P-loop containing nucleotide triphosphate hydrolases"/>
    <property type="match status" value="1"/>
</dbReference>
<dbReference type="Proteomes" id="UP000093000">
    <property type="component" value="Unassembled WGS sequence"/>
</dbReference>
<evidence type="ECO:0000313" key="11">
    <source>
        <dbReference type="Proteomes" id="UP000093000"/>
    </source>
</evidence>
<keyword evidence="7" id="KW-0472">Membrane</keyword>
<dbReference type="InterPro" id="IPR027417">
    <property type="entry name" value="P-loop_NTPase"/>
</dbReference>
<dbReference type="SUPFAM" id="SSF52540">
    <property type="entry name" value="P-loop containing nucleoside triphosphate hydrolases"/>
    <property type="match status" value="1"/>
</dbReference>
<dbReference type="SMART" id="SM00174">
    <property type="entry name" value="RHO"/>
    <property type="match status" value="1"/>
</dbReference>
<dbReference type="GO" id="GO:0003924">
    <property type="term" value="F:GTPase activity"/>
    <property type="evidence" value="ECO:0007669"/>
    <property type="project" value="InterPro"/>
</dbReference>
<dbReference type="AlphaFoldDB" id="A0A1C7NRW5"/>
<keyword evidence="4" id="KW-0488">Methylation</keyword>
<dbReference type="SMART" id="SM00173">
    <property type="entry name" value="RAS"/>
    <property type="match status" value="1"/>
</dbReference>
<organism evidence="10 11">
    <name type="scientific">Choanephora cucurbitarum</name>
    <dbReference type="NCBI Taxonomy" id="101091"/>
    <lineage>
        <taxon>Eukaryota</taxon>
        <taxon>Fungi</taxon>
        <taxon>Fungi incertae sedis</taxon>
        <taxon>Mucoromycota</taxon>
        <taxon>Mucoromycotina</taxon>
        <taxon>Mucoromycetes</taxon>
        <taxon>Mucorales</taxon>
        <taxon>Mucorineae</taxon>
        <taxon>Choanephoraceae</taxon>
        <taxon>Choanephoroideae</taxon>
        <taxon>Choanephora</taxon>
    </lineage>
</organism>
<keyword evidence="6" id="KW-0342">GTP-binding</keyword>
<dbReference type="GO" id="GO:0005886">
    <property type="term" value="C:plasma membrane"/>
    <property type="evidence" value="ECO:0007669"/>
    <property type="project" value="UniProtKB-SubCell"/>
</dbReference>
<dbReference type="InParanoid" id="A0A1C7NRW5"/>
<evidence type="ECO:0000256" key="8">
    <source>
        <dbReference type="ARBA" id="ARBA00023288"/>
    </source>
</evidence>
<evidence type="ECO:0000256" key="5">
    <source>
        <dbReference type="ARBA" id="ARBA00022741"/>
    </source>
</evidence>
<evidence type="ECO:0000256" key="6">
    <source>
        <dbReference type="ARBA" id="ARBA00023134"/>
    </source>
</evidence>
<keyword evidence="3" id="KW-1003">Cell membrane</keyword>
<evidence type="ECO:0000256" key="1">
    <source>
        <dbReference type="ARBA" id="ARBA00004193"/>
    </source>
</evidence>
<evidence type="ECO:0000313" key="10">
    <source>
        <dbReference type="EMBL" id="OBZ89994.1"/>
    </source>
</evidence>
<keyword evidence="11" id="KW-1185">Reference proteome</keyword>
<comment type="similarity">
    <text evidence="2">Belongs to the small GTPase superfamily. Ras family.</text>
</comment>
<keyword evidence="8" id="KW-0449">Lipoprotein</keyword>
<sequence>MIGEGGVGKSAITIQFFKSHFVDEYDPTIEDSYRKQCVIDGECAMLDILDTAGQEEYSAMREQYMRNGEGFVLVYDITSFRSFEQIQKLVEQIVRVKDVDLLPVILVGNKCDMEQDRQVPIHIGKALANQYGCEFLETSAKERIRIDETFHGIVQAIKRVNQEKQDADDRFEDNDGALCCLGGECILM</sequence>
<dbReference type="Pfam" id="PF00071">
    <property type="entry name" value="Ras"/>
    <property type="match status" value="1"/>
</dbReference>
<protein>
    <submittedName>
        <fullName evidence="10">Ras-like protein 2</fullName>
    </submittedName>
</protein>